<dbReference type="Gene3D" id="3.60.10.10">
    <property type="entry name" value="Endonuclease/exonuclease/phosphatase"/>
    <property type="match status" value="1"/>
</dbReference>
<dbReference type="OrthoDB" id="913635at2759"/>
<dbReference type="InParanoid" id="A0A2P5ENQ4"/>
<dbReference type="Proteomes" id="UP000237000">
    <property type="component" value="Unassembled WGS sequence"/>
</dbReference>
<proteinExistence type="predicted"/>
<evidence type="ECO:0000313" key="2">
    <source>
        <dbReference type="Proteomes" id="UP000237000"/>
    </source>
</evidence>
<protein>
    <submittedName>
        <fullName evidence="1">Endonuclease/exonuclease/phosphatase</fullName>
    </submittedName>
</protein>
<keyword evidence="1" id="KW-0540">Nuclease</keyword>
<dbReference type="AlphaFoldDB" id="A0A2P5ENQ4"/>
<organism evidence="1 2">
    <name type="scientific">Trema orientale</name>
    <name type="common">Charcoal tree</name>
    <name type="synonym">Celtis orientalis</name>
    <dbReference type="NCBI Taxonomy" id="63057"/>
    <lineage>
        <taxon>Eukaryota</taxon>
        <taxon>Viridiplantae</taxon>
        <taxon>Streptophyta</taxon>
        <taxon>Embryophyta</taxon>
        <taxon>Tracheophyta</taxon>
        <taxon>Spermatophyta</taxon>
        <taxon>Magnoliopsida</taxon>
        <taxon>eudicotyledons</taxon>
        <taxon>Gunneridae</taxon>
        <taxon>Pentapetalae</taxon>
        <taxon>rosids</taxon>
        <taxon>fabids</taxon>
        <taxon>Rosales</taxon>
        <taxon>Cannabaceae</taxon>
        <taxon>Trema</taxon>
    </lineage>
</organism>
<dbReference type="GO" id="GO:0004519">
    <property type="term" value="F:endonuclease activity"/>
    <property type="evidence" value="ECO:0007669"/>
    <property type="project" value="UniProtKB-KW"/>
</dbReference>
<dbReference type="SUPFAM" id="SSF56219">
    <property type="entry name" value="DNase I-like"/>
    <property type="match status" value="1"/>
</dbReference>
<dbReference type="GO" id="GO:0004527">
    <property type="term" value="F:exonuclease activity"/>
    <property type="evidence" value="ECO:0007669"/>
    <property type="project" value="UniProtKB-KW"/>
</dbReference>
<sequence>MGAVNMRNMVYDEDTQEIQGLSFSPTQSGAESRGTTLGKLEIHTNECNFCFGALIGTTKKIKLKTRSQIQGDLGFTGPRLTWNNGWGSASNIQERLDHFLVSENWCDWYPNSKVSNLDFWGSDHGFCVWTHPSQTSNGLAGEANLGLNLSG</sequence>
<comment type="caution">
    <text evidence="1">The sequence shown here is derived from an EMBL/GenBank/DDBJ whole genome shotgun (WGS) entry which is preliminary data.</text>
</comment>
<keyword evidence="1" id="KW-0269">Exonuclease</keyword>
<reference evidence="2" key="1">
    <citation type="submission" date="2016-06" db="EMBL/GenBank/DDBJ databases">
        <title>Parallel loss of symbiosis genes in relatives of nitrogen-fixing non-legume Parasponia.</title>
        <authorList>
            <person name="Van Velzen R."/>
            <person name="Holmer R."/>
            <person name="Bu F."/>
            <person name="Rutten L."/>
            <person name="Van Zeijl A."/>
            <person name="Liu W."/>
            <person name="Santuari L."/>
            <person name="Cao Q."/>
            <person name="Sharma T."/>
            <person name="Shen D."/>
            <person name="Roswanjaya Y."/>
            <person name="Wardhani T."/>
            <person name="Kalhor M.S."/>
            <person name="Jansen J."/>
            <person name="Van den Hoogen J."/>
            <person name="Gungor B."/>
            <person name="Hartog M."/>
            <person name="Hontelez J."/>
            <person name="Verver J."/>
            <person name="Yang W.-C."/>
            <person name="Schijlen E."/>
            <person name="Repin R."/>
            <person name="Schilthuizen M."/>
            <person name="Schranz E."/>
            <person name="Heidstra R."/>
            <person name="Miyata K."/>
            <person name="Fedorova E."/>
            <person name="Kohlen W."/>
            <person name="Bisseling T."/>
            <person name="Smit S."/>
            <person name="Geurts R."/>
        </authorList>
    </citation>
    <scope>NUCLEOTIDE SEQUENCE [LARGE SCALE GENOMIC DNA]</scope>
    <source>
        <strain evidence="2">cv. RG33-2</strain>
    </source>
</reference>
<dbReference type="PANTHER" id="PTHR33710">
    <property type="entry name" value="BNAC02G09200D PROTEIN"/>
    <property type="match status" value="1"/>
</dbReference>
<dbReference type="InterPro" id="IPR036691">
    <property type="entry name" value="Endo/exonu/phosph_ase_sf"/>
</dbReference>
<evidence type="ECO:0000313" key="1">
    <source>
        <dbReference type="EMBL" id="PON87132.1"/>
    </source>
</evidence>
<accession>A0A2P5ENQ4</accession>
<keyword evidence="1" id="KW-0378">Hydrolase</keyword>
<dbReference type="PANTHER" id="PTHR33710:SF71">
    <property type="entry name" value="ENDONUCLEASE_EXONUCLEASE_PHOSPHATASE DOMAIN-CONTAINING PROTEIN"/>
    <property type="match status" value="1"/>
</dbReference>
<keyword evidence="1" id="KW-0255">Endonuclease</keyword>
<gene>
    <name evidence="1" type="ORF">TorRG33x02_170810</name>
</gene>
<keyword evidence="2" id="KW-1185">Reference proteome</keyword>
<name>A0A2P5ENQ4_TREOI</name>
<dbReference type="EMBL" id="JXTC01000121">
    <property type="protein sequence ID" value="PON87132.1"/>
    <property type="molecule type" value="Genomic_DNA"/>
</dbReference>